<dbReference type="InterPro" id="IPR006016">
    <property type="entry name" value="UspA"/>
</dbReference>
<dbReference type="PANTHER" id="PTHR46268:SF6">
    <property type="entry name" value="UNIVERSAL STRESS PROTEIN UP12"/>
    <property type="match status" value="1"/>
</dbReference>
<dbReference type="HOGENOM" id="CLU_049301_9_5_6"/>
<evidence type="ECO:0000259" key="2">
    <source>
        <dbReference type="Pfam" id="PF00582"/>
    </source>
</evidence>
<dbReference type="SUPFAM" id="SSF52402">
    <property type="entry name" value="Adenine nucleotide alpha hydrolases-like"/>
    <property type="match status" value="1"/>
</dbReference>
<protein>
    <submittedName>
        <fullName evidence="3">Universal stress protein UspA</fullName>
    </submittedName>
</protein>
<dbReference type="PANTHER" id="PTHR46268">
    <property type="entry name" value="STRESS RESPONSE PROTEIN NHAX"/>
    <property type="match status" value="1"/>
</dbReference>
<dbReference type="Proteomes" id="UP000005289">
    <property type="component" value="Chromosome"/>
</dbReference>
<gene>
    <name evidence="3" type="ORF">THITH_06870</name>
</gene>
<comment type="similarity">
    <text evidence="1">Belongs to the universal stress protein A family.</text>
</comment>
<dbReference type="Pfam" id="PF00582">
    <property type="entry name" value="Usp"/>
    <property type="match status" value="1"/>
</dbReference>
<dbReference type="EMBL" id="CP007029">
    <property type="protein sequence ID" value="AHE98023.1"/>
    <property type="molecule type" value="Genomic_DNA"/>
</dbReference>
<feature type="domain" description="UspA" evidence="2">
    <location>
        <begin position="4"/>
        <end position="140"/>
    </location>
</feature>
<dbReference type="OrthoDB" id="5795499at2"/>
<dbReference type="AlphaFoldDB" id="W0DM02"/>
<dbReference type="PRINTS" id="PR01438">
    <property type="entry name" value="UNVRSLSTRESS"/>
</dbReference>
<organism evidence="3 4">
    <name type="scientific">Thioalkalivibrio paradoxus ARh 1</name>
    <dbReference type="NCBI Taxonomy" id="713585"/>
    <lineage>
        <taxon>Bacteria</taxon>
        <taxon>Pseudomonadati</taxon>
        <taxon>Pseudomonadota</taxon>
        <taxon>Gammaproteobacteria</taxon>
        <taxon>Chromatiales</taxon>
        <taxon>Ectothiorhodospiraceae</taxon>
        <taxon>Thioalkalivibrio</taxon>
    </lineage>
</organism>
<dbReference type="CDD" id="cd00293">
    <property type="entry name" value="USP-like"/>
    <property type="match status" value="1"/>
</dbReference>
<name>W0DM02_9GAMM</name>
<dbReference type="RefSeq" id="WP_006748710.1">
    <property type="nucleotide sequence ID" value="NZ_CP007029.1"/>
</dbReference>
<evidence type="ECO:0000256" key="1">
    <source>
        <dbReference type="ARBA" id="ARBA00008791"/>
    </source>
</evidence>
<dbReference type="InterPro" id="IPR014729">
    <property type="entry name" value="Rossmann-like_a/b/a_fold"/>
</dbReference>
<reference evidence="3 4" key="1">
    <citation type="submission" date="2013-12" db="EMBL/GenBank/DDBJ databases">
        <authorList>
            <consortium name="DOE Joint Genome Institute"/>
            <person name="Muyzer G."/>
            <person name="Huntemann M."/>
            <person name="Han J."/>
            <person name="Chen A."/>
            <person name="Kyrpides N."/>
            <person name="Mavromatis K."/>
            <person name="Markowitz V."/>
            <person name="Palaniappan K."/>
            <person name="Ivanova N."/>
            <person name="Schaumberg A."/>
            <person name="Pati A."/>
            <person name="Liolios K."/>
            <person name="Nordberg H.P."/>
            <person name="Cantor M.N."/>
            <person name="Hua S.X."/>
            <person name="Woyke T."/>
        </authorList>
    </citation>
    <scope>NUCLEOTIDE SEQUENCE [LARGE SCALE GENOMIC DNA]</scope>
    <source>
        <strain evidence="3 4">ARh 1</strain>
    </source>
</reference>
<dbReference type="STRING" id="713585.THITH_06870"/>
<evidence type="ECO:0000313" key="4">
    <source>
        <dbReference type="Proteomes" id="UP000005289"/>
    </source>
</evidence>
<dbReference type="KEGG" id="tti:THITH_06870"/>
<keyword evidence="4" id="KW-1185">Reference proteome</keyword>
<proteinExistence type="inferred from homology"/>
<sequence length="142" mass="15104">MAGIFVGVDGSDGARRALRWAREEGVIRGTRVHAVFVLDRRYLEPEWASLMAPPVEQLREEARRLLQQAVEQAGGAAAELSENVLVGEGHGIAKALLDAASDADLLVVGSRGRGGFHGLRLGSVSQQILHHARCPVVVVPAG</sequence>
<dbReference type="InterPro" id="IPR006015">
    <property type="entry name" value="Universal_stress_UspA"/>
</dbReference>
<accession>W0DM02</accession>
<evidence type="ECO:0000313" key="3">
    <source>
        <dbReference type="EMBL" id="AHE98023.1"/>
    </source>
</evidence>
<dbReference type="Gene3D" id="3.40.50.620">
    <property type="entry name" value="HUPs"/>
    <property type="match status" value="1"/>
</dbReference>